<evidence type="ECO:0000313" key="1">
    <source>
        <dbReference type="Proteomes" id="UP000887579"/>
    </source>
</evidence>
<sequence>MSIEVDFGTSPSSNQLSPLSAETSSYNPFNYLRQRNTTKRAPFNLLTIKNAIITQKFLQKWRQATNGYKTTVIHVTFENCDFSNLEAKDVCNFIFGYIRAISVKIEGDVNTFLEEFFEDDRIQKLQNVRIICDKNINLDDKILLNRIFRPGNLQVLELRKILLSELFVNKFIQQFRESSRLTRCINRLFFGGECPWPLHQINFQKQLLKSADREKYRFENRFGYYSLNIEYSCVKLIYANYLFKENFNY</sequence>
<organism evidence="1 2">
    <name type="scientific">Panagrolaimus sp. ES5</name>
    <dbReference type="NCBI Taxonomy" id="591445"/>
    <lineage>
        <taxon>Eukaryota</taxon>
        <taxon>Metazoa</taxon>
        <taxon>Ecdysozoa</taxon>
        <taxon>Nematoda</taxon>
        <taxon>Chromadorea</taxon>
        <taxon>Rhabditida</taxon>
        <taxon>Tylenchina</taxon>
        <taxon>Panagrolaimomorpha</taxon>
        <taxon>Panagrolaimoidea</taxon>
        <taxon>Panagrolaimidae</taxon>
        <taxon>Panagrolaimus</taxon>
    </lineage>
</organism>
<accession>A0AC34FKF4</accession>
<name>A0AC34FKF4_9BILA</name>
<evidence type="ECO:0000313" key="2">
    <source>
        <dbReference type="WBParaSite" id="ES5_v2.g17808.t1"/>
    </source>
</evidence>
<reference evidence="2" key="1">
    <citation type="submission" date="2022-11" db="UniProtKB">
        <authorList>
            <consortium name="WormBaseParasite"/>
        </authorList>
    </citation>
    <scope>IDENTIFICATION</scope>
</reference>
<dbReference type="Proteomes" id="UP000887579">
    <property type="component" value="Unplaced"/>
</dbReference>
<protein>
    <submittedName>
        <fullName evidence="2">Uncharacterized protein</fullName>
    </submittedName>
</protein>
<proteinExistence type="predicted"/>
<dbReference type="WBParaSite" id="ES5_v2.g17808.t1">
    <property type="protein sequence ID" value="ES5_v2.g17808.t1"/>
    <property type="gene ID" value="ES5_v2.g17808"/>
</dbReference>